<sequence>MDAALDYHEKNPGISLRRVAKLFGVPRATLQDHVKTPRKRKEDKNCGRLLTAVEEKALCNYIDRLDSINMAVRGEFVCDAANAIIRARHRPDDTTPIHIVKPRWATRFFQRHGYSSRPQNMLDLVRKEAENIDVIRDYFRQLQEVIDREGILPDDTWNMDETGFRIGMKSNAMIIMKRKRAYYFALPENRESATAVKAISASGRVIPACLILSSLTHCASWYHELQGLDPEARVAVAETGYSNDELALSWLQHFNEYSRKGQVGAKRLLLIDGHGSHHAAQFIEFCDNNGIIPFGMPSNLTHLLQPLDVCVFQPYKHYHGLALDRLVRDGAVEITKLDFLSIIEEVRKKAFKLSTIKAAFKKSGIYPLDCSIIIKEILNRQPLNTPSPPYEPSFSEITTPTTYRQLNKSANKIEKVIFSDPSFSPSKAQLLGRFVRGALFSAATGVQMQRDLSRTKYATAVRSQKRNAKNYRLQSGGVLKGSEARNMIIKRKGDDIAKAQAVLDGYAKKLHNTVKKGYFETAKKAREWRRIGILDPLEILVTGRTKRFLIKG</sequence>
<evidence type="ECO:0000259" key="2">
    <source>
        <dbReference type="PROSITE" id="PS51253"/>
    </source>
</evidence>
<evidence type="ECO:0000313" key="3">
    <source>
        <dbReference type="EMBL" id="KAF9744020.1"/>
    </source>
</evidence>
<keyword evidence="1" id="KW-0238">DNA-binding</keyword>
<dbReference type="PANTHER" id="PTHR19303:SF74">
    <property type="entry name" value="POGO TRANSPOSABLE ELEMENT WITH KRAB DOMAIN"/>
    <property type="match status" value="1"/>
</dbReference>
<gene>
    <name evidence="3" type="ORF">IM811_005600</name>
</gene>
<dbReference type="InterPro" id="IPR004875">
    <property type="entry name" value="DDE_SF_endonuclease_dom"/>
</dbReference>
<evidence type="ECO:0000256" key="1">
    <source>
        <dbReference type="ARBA" id="ARBA00023125"/>
    </source>
</evidence>
<dbReference type="GO" id="GO:0005634">
    <property type="term" value="C:nucleus"/>
    <property type="evidence" value="ECO:0007669"/>
    <property type="project" value="TreeGrafter"/>
</dbReference>
<proteinExistence type="predicted"/>
<dbReference type="PROSITE" id="PS51253">
    <property type="entry name" value="HTH_CENPB"/>
    <property type="match status" value="1"/>
</dbReference>
<name>A0A8H7K2R3_BIOOC</name>
<reference evidence="3" key="1">
    <citation type="submission" date="2020-10" db="EMBL/GenBank/DDBJ databases">
        <title>High-Quality Genome Resource of Clonostachys rosea strain S41 by Oxford Nanopore Long-Read Sequencing.</title>
        <authorList>
            <person name="Wang H."/>
        </authorList>
    </citation>
    <scope>NUCLEOTIDE SEQUENCE</scope>
    <source>
        <strain evidence="3">S41</strain>
    </source>
</reference>
<protein>
    <recommendedName>
        <fullName evidence="2">HTH CENPB-type domain-containing protein</fullName>
    </recommendedName>
</protein>
<dbReference type="Proteomes" id="UP000616885">
    <property type="component" value="Unassembled WGS sequence"/>
</dbReference>
<dbReference type="Pfam" id="PF03221">
    <property type="entry name" value="HTH_Tnp_Tc5"/>
    <property type="match status" value="1"/>
</dbReference>
<organism evidence="3 4">
    <name type="scientific">Bionectria ochroleuca</name>
    <name type="common">Gliocladium roseum</name>
    <dbReference type="NCBI Taxonomy" id="29856"/>
    <lineage>
        <taxon>Eukaryota</taxon>
        <taxon>Fungi</taxon>
        <taxon>Dikarya</taxon>
        <taxon>Ascomycota</taxon>
        <taxon>Pezizomycotina</taxon>
        <taxon>Sordariomycetes</taxon>
        <taxon>Hypocreomycetidae</taxon>
        <taxon>Hypocreales</taxon>
        <taxon>Bionectriaceae</taxon>
        <taxon>Clonostachys</taxon>
    </lineage>
</organism>
<feature type="domain" description="HTH CENPB-type" evidence="2">
    <location>
        <begin position="42"/>
        <end position="118"/>
    </location>
</feature>
<comment type="caution">
    <text evidence="3">The sequence shown here is derived from an EMBL/GenBank/DDBJ whole genome shotgun (WGS) entry which is preliminary data.</text>
</comment>
<dbReference type="PANTHER" id="PTHR19303">
    <property type="entry name" value="TRANSPOSON"/>
    <property type="match status" value="1"/>
</dbReference>
<dbReference type="InterPro" id="IPR050863">
    <property type="entry name" value="CenT-Element_Derived"/>
</dbReference>
<accession>A0A8H7K2R3</accession>
<dbReference type="Pfam" id="PF03184">
    <property type="entry name" value="DDE_1"/>
    <property type="match status" value="1"/>
</dbReference>
<dbReference type="InterPro" id="IPR006600">
    <property type="entry name" value="HTH_CenpB_DNA-bd_dom"/>
</dbReference>
<dbReference type="GO" id="GO:0003677">
    <property type="term" value="F:DNA binding"/>
    <property type="evidence" value="ECO:0007669"/>
    <property type="project" value="UniProtKB-KW"/>
</dbReference>
<evidence type="ECO:0000313" key="4">
    <source>
        <dbReference type="Proteomes" id="UP000616885"/>
    </source>
</evidence>
<dbReference type="EMBL" id="JADCTT010000015">
    <property type="protein sequence ID" value="KAF9744020.1"/>
    <property type="molecule type" value="Genomic_DNA"/>
</dbReference>
<dbReference type="AlphaFoldDB" id="A0A8H7K2R3"/>